<sequence>MPYQGGRYLPPIATPIQSTYQKDFISQSVDPPKSFKHRSVSNLPPINYSNYRKVSKETKYSDEFQGTFGAAAPSAKPPSYDYPSKDRIEISTYRANFRESNYPRQGPHPTSPLRKNNPHPKTMTNAFDYPTRLQTYMVWIPADTDKGSSCSLPPVPHKTQGERSPPSRNCQSRMNRNFGQFAGLHQTTYQEEIARTPFLHRKVNMVDHFPSSNRSSLYRLKVR</sequence>
<evidence type="ECO:0000313" key="2">
    <source>
        <dbReference type="EMBL" id="KAJ7325683.1"/>
    </source>
</evidence>
<name>A0A9W9YCA3_9CNID</name>
<organism evidence="2 3">
    <name type="scientific">Desmophyllum pertusum</name>
    <dbReference type="NCBI Taxonomy" id="174260"/>
    <lineage>
        <taxon>Eukaryota</taxon>
        <taxon>Metazoa</taxon>
        <taxon>Cnidaria</taxon>
        <taxon>Anthozoa</taxon>
        <taxon>Hexacorallia</taxon>
        <taxon>Scleractinia</taxon>
        <taxon>Caryophylliina</taxon>
        <taxon>Caryophylliidae</taxon>
        <taxon>Desmophyllum</taxon>
    </lineage>
</organism>
<evidence type="ECO:0000256" key="1">
    <source>
        <dbReference type="SAM" id="MobiDB-lite"/>
    </source>
</evidence>
<reference evidence="2" key="1">
    <citation type="submission" date="2023-01" db="EMBL/GenBank/DDBJ databases">
        <title>Genome assembly of the deep-sea coral Lophelia pertusa.</title>
        <authorList>
            <person name="Herrera S."/>
            <person name="Cordes E."/>
        </authorList>
    </citation>
    <scope>NUCLEOTIDE SEQUENCE</scope>
    <source>
        <strain evidence="2">USNM1676648</strain>
        <tissue evidence="2">Polyp</tissue>
    </source>
</reference>
<proteinExistence type="predicted"/>
<protein>
    <submittedName>
        <fullName evidence="2">Uncharacterized protein</fullName>
    </submittedName>
</protein>
<feature type="region of interest" description="Disordered" evidence="1">
    <location>
        <begin position="99"/>
        <end position="124"/>
    </location>
</feature>
<dbReference type="EMBL" id="MU827806">
    <property type="protein sequence ID" value="KAJ7325683.1"/>
    <property type="molecule type" value="Genomic_DNA"/>
</dbReference>
<dbReference type="AlphaFoldDB" id="A0A9W9YCA3"/>
<comment type="caution">
    <text evidence="2">The sequence shown here is derived from an EMBL/GenBank/DDBJ whole genome shotgun (WGS) entry which is preliminary data.</text>
</comment>
<accession>A0A9W9YCA3</accession>
<feature type="region of interest" description="Disordered" evidence="1">
    <location>
        <begin position="148"/>
        <end position="169"/>
    </location>
</feature>
<dbReference type="Proteomes" id="UP001163046">
    <property type="component" value="Unassembled WGS sequence"/>
</dbReference>
<evidence type="ECO:0000313" key="3">
    <source>
        <dbReference type="Proteomes" id="UP001163046"/>
    </source>
</evidence>
<gene>
    <name evidence="2" type="ORF">OS493_029109</name>
</gene>
<keyword evidence="3" id="KW-1185">Reference proteome</keyword>
<dbReference type="OrthoDB" id="5984625at2759"/>